<evidence type="ECO:0000256" key="1">
    <source>
        <dbReference type="ARBA" id="ARBA00004370"/>
    </source>
</evidence>
<evidence type="ECO:0000313" key="6">
    <source>
        <dbReference type="Proteomes" id="UP000054495"/>
    </source>
</evidence>
<reference evidence="5 6" key="1">
    <citation type="submission" date="2013-05" db="EMBL/GenBank/DDBJ databases">
        <title>Draft genome of the parasitic nematode Anyclostoma ceylanicum.</title>
        <authorList>
            <person name="Mitreva M."/>
        </authorList>
    </citation>
    <scope>NUCLEOTIDE SEQUENCE [LARGE SCALE GENOMIC DNA]</scope>
</reference>
<dbReference type="Proteomes" id="UP000054495">
    <property type="component" value="Unassembled WGS sequence"/>
</dbReference>
<dbReference type="GO" id="GO:0004930">
    <property type="term" value="F:G protein-coupled receptor activity"/>
    <property type="evidence" value="ECO:0007669"/>
    <property type="project" value="InterPro"/>
</dbReference>
<evidence type="ECO:0000256" key="2">
    <source>
        <dbReference type="ARBA" id="ARBA00022692"/>
    </source>
</evidence>
<comment type="subcellular location">
    <subcellularLocation>
        <location evidence="1">Membrane</location>
    </subcellularLocation>
</comment>
<dbReference type="AlphaFoldDB" id="A0A0D6LUS4"/>
<keyword evidence="2" id="KW-0812">Transmembrane</keyword>
<accession>A0A0D6LUS4</accession>
<keyword evidence="4" id="KW-0472">Membrane</keyword>
<dbReference type="PROSITE" id="PS00237">
    <property type="entry name" value="G_PROTEIN_RECEP_F1_1"/>
    <property type="match status" value="1"/>
</dbReference>
<name>A0A0D6LUS4_9BILA</name>
<gene>
    <name evidence="5" type="ORF">ANCCEY_05308</name>
</gene>
<sequence length="60" mass="6799">MESGLLLRQILKLCHDKRHCSVHGIPADILCSTASIWNLSIVGLDRYWAITSPVTYMSKR</sequence>
<keyword evidence="3" id="KW-1133">Transmembrane helix</keyword>
<proteinExistence type="predicted"/>
<dbReference type="EMBL" id="KE124894">
    <property type="protein sequence ID" value="EPB75619.1"/>
    <property type="molecule type" value="Genomic_DNA"/>
</dbReference>
<protein>
    <submittedName>
        <fullName evidence="5">Uncharacterized protein</fullName>
    </submittedName>
</protein>
<dbReference type="SUPFAM" id="SSF81321">
    <property type="entry name" value="Family A G protein-coupled receptor-like"/>
    <property type="match status" value="1"/>
</dbReference>
<evidence type="ECO:0000256" key="4">
    <source>
        <dbReference type="ARBA" id="ARBA00023136"/>
    </source>
</evidence>
<dbReference type="GO" id="GO:0016020">
    <property type="term" value="C:membrane"/>
    <property type="evidence" value="ECO:0007669"/>
    <property type="project" value="UniProtKB-SubCell"/>
</dbReference>
<evidence type="ECO:0000313" key="5">
    <source>
        <dbReference type="EMBL" id="EPB75619.1"/>
    </source>
</evidence>
<keyword evidence="6" id="KW-1185">Reference proteome</keyword>
<organism evidence="5 6">
    <name type="scientific">Ancylostoma ceylanicum</name>
    <dbReference type="NCBI Taxonomy" id="53326"/>
    <lineage>
        <taxon>Eukaryota</taxon>
        <taxon>Metazoa</taxon>
        <taxon>Ecdysozoa</taxon>
        <taxon>Nematoda</taxon>
        <taxon>Chromadorea</taxon>
        <taxon>Rhabditida</taxon>
        <taxon>Rhabditina</taxon>
        <taxon>Rhabditomorpha</taxon>
        <taxon>Strongyloidea</taxon>
        <taxon>Ancylostomatidae</taxon>
        <taxon>Ancylostomatinae</taxon>
        <taxon>Ancylostoma</taxon>
    </lineage>
</organism>
<dbReference type="InterPro" id="IPR000276">
    <property type="entry name" value="GPCR_Rhodpsn"/>
</dbReference>
<evidence type="ECO:0000256" key="3">
    <source>
        <dbReference type="ARBA" id="ARBA00022989"/>
    </source>
</evidence>
<dbReference type="Gene3D" id="1.20.1070.10">
    <property type="entry name" value="Rhodopsin 7-helix transmembrane proteins"/>
    <property type="match status" value="1"/>
</dbReference>